<feature type="transmembrane region" description="Helical" evidence="1">
    <location>
        <begin position="36"/>
        <end position="58"/>
    </location>
</feature>
<evidence type="ECO:0000256" key="1">
    <source>
        <dbReference type="SAM" id="Phobius"/>
    </source>
</evidence>
<reference evidence="2" key="1">
    <citation type="submission" date="2023-10" db="EMBL/GenBank/DDBJ databases">
        <title>Genome assembly of Pristionchus species.</title>
        <authorList>
            <person name="Yoshida K."/>
            <person name="Sommer R.J."/>
        </authorList>
    </citation>
    <scope>NUCLEOTIDE SEQUENCE</scope>
    <source>
        <strain evidence="2">RS0144</strain>
    </source>
</reference>
<feature type="transmembrane region" description="Helical" evidence="1">
    <location>
        <begin position="78"/>
        <end position="100"/>
    </location>
</feature>
<comment type="caution">
    <text evidence="2">The sequence shown here is derived from an EMBL/GenBank/DDBJ whole genome shotgun (WGS) entry which is preliminary data.</text>
</comment>
<keyword evidence="1" id="KW-0472">Membrane</keyword>
<sequence>QMYSYTTTGCSVICNSFLIFVIVFTDLKHVGAYRWLLFSFSIVDILISINHTWMFPAAHMTEFGYIFWGYRLLDKSTAVGVMGTLLWCFLFYQSFVLLAFHYVYRYIILVKYVQVYCMFSFSPPWLIFLRANPWRNWITIAVISDLVYGFSICGAIAIGWPPTEASRGAFAPALKEAYGIDLYSDNLPGYLCLTYWV</sequence>
<dbReference type="Pfam" id="PF10326">
    <property type="entry name" value="7TM_GPCR_Str"/>
    <property type="match status" value="1"/>
</dbReference>
<evidence type="ECO:0008006" key="4">
    <source>
        <dbReference type="Google" id="ProtNLM"/>
    </source>
</evidence>
<feature type="transmembrane region" description="Helical" evidence="1">
    <location>
        <begin position="6"/>
        <end position="24"/>
    </location>
</feature>
<feature type="transmembrane region" description="Helical" evidence="1">
    <location>
        <begin position="137"/>
        <end position="160"/>
    </location>
</feature>
<gene>
    <name evidence="2" type="ORF">PENTCL1PPCAC_14470</name>
</gene>
<proteinExistence type="predicted"/>
<dbReference type="PANTHER" id="PTHR22943:SF248">
    <property type="entry name" value="SEVEN TM RECEPTOR"/>
    <property type="match status" value="1"/>
</dbReference>
<feature type="non-terminal residue" evidence="2">
    <location>
        <position position="197"/>
    </location>
</feature>
<evidence type="ECO:0000313" key="2">
    <source>
        <dbReference type="EMBL" id="GMS92295.1"/>
    </source>
</evidence>
<keyword evidence="1" id="KW-0812">Transmembrane</keyword>
<name>A0AAV5TFY8_9BILA</name>
<dbReference type="Proteomes" id="UP001432027">
    <property type="component" value="Unassembled WGS sequence"/>
</dbReference>
<evidence type="ECO:0000313" key="3">
    <source>
        <dbReference type="Proteomes" id="UP001432027"/>
    </source>
</evidence>
<dbReference type="EMBL" id="BTSX01000004">
    <property type="protein sequence ID" value="GMS92295.1"/>
    <property type="molecule type" value="Genomic_DNA"/>
</dbReference>
<dbReference type="InterPro" id="IPR019428">
    <property type="entry name" value="7TM_GPCR_serpentine_rcpt_Str"/>
</dbReference>
<feature type="non-terminal residue" evidence="2">
    <location>
        <position position="1"/>
    </location>
</feature>
<keyword evidence="1" id="KW-1133">Transmembrane helix</keyword>
<accession>A0AAV5TFY8</accession>
<keyword evidence="3" id="KW-1185">Reference proteome</keyword>
<dbReference type="AlphaFoldDB" id="A0AAV5TFY8"/>
<organism evidence="2 3">
    <name type="scientific">Pristionchus entomophagus</name>
    <dbReference type="NCBI Taxonomy" id="358040"/>
    <lineage>
        <taxon>Eukaryota</taxon>
        <taxon>Metazoa</taxon>
        <taxon>Ecdysozoa</taxon>
        <taxon>Nematoda</taxon>
        <taxon>Chromadorea</taxon>
        <taxon>Rhabditida</taxon>
        <taxon>Rhabditina</taxon>
        <taxon>Diplogasteromorpha</taxon>
        <taxon>Diplogasteroidea</taxon>
        <taxon>Neodiplogasteridae</taxon>
        <taxon>Pristionchus</taxon>
    </lineage>
</organism>
<feature type="transmembrane region" description="Helical" evidence="1">
    <location>
        <begin position="112"/>
        <end position="131"/>
    </location>
</feature>
<protein>
    <recommendedName>
        <fullName evidence="4">G protein-coupled receptor</fullName>
    </recommendedName>
</protein>
<dbReference type="PANTHER" id="PTHR22943">
    <property type="entry name" value="7-TRANSMEMBRANE DOMAIN RECEPTOR C.ELEGANS"/>
    <property type="match status" value="1"/>
</dbReference>